<dbReference type="Proteomes" id="UP000242699">
    <property type="component" value="Unassembled WGS sequence"/>
</dbReference>
<dbReference type="EMBL" id="PXYT01000016">
    <property type="protein sequence ID" value="PSR29333.1"/>
    <property type="molecule type" value="Genomic_DNA"/>
</dbReference>
<evidence type="ECO:0000313" key="6">
    <source>
        <dbReference type="EMBL" id="PSR29333.1"/>
    </source>
</evidence>
<gene>
    <name evidence="6" type="ORF">C7B43_08280</name>
</gene>
<keyword evidence="3 4" id="KW-0443">Lipid metabolism</keyword>
<feature type="short sequence motif" description="GXSXG" evidence="4">
    <location>
        <begin position="40"/>
        <end position="44"/>
    </location>
</feature>
<dbReference type="GO" id="GO:0016787">
    <property type="term" value="F:hydrolase activity"/>
    <property type="evidence" value="ECO:0007669"/>
    <property type="project" value="UniProtKB-UniRule"/>
</dbReference>
<dbReference type="GO" id="GO:0016042">
    <property type="term" value="P:lipid catabolic process"/>
    <property type="evidence" value="ECO:0007669"/>
    <property type="project" value="UniProtKB-UniRule"/>
</dbReference>
<comment type="caution">
    <text evidence="6">The sequence shown here is derived from an EMBL/GenBank/DDBJ whole genome shotgun (WGS) entry which is preliminary data.</text>
</comment>
<evidence type="ECO:0000313" key="7">
    <source>
        <dbReference type="Proteomes" id="UP000242699"/>
    </source>
</evidence>
<evidence type="ECO:0000256" key="3">
    <source>
        <dbReference type="ARBA" id="ARBA00023098"/>
    </source>
</evidence>
<organism evidence="6 7">
    <name type="scientific">Sulfobacillus benefaciens</name>
    <dbReference type="NCBI Taxonomy" id="453960"/>
    <lineage>
        <taxon>Bacteria</taxon>
        <taxon>Bacillati</taxon>
        <taxon>Bacillota</taxon>
        <taxon>Clostridia</taxon>
        <taxon>Eubacteriales</taxon>
        <taxon>Clostridiales Family XVII. Incertae Sedis</taxon>
        <taxon>Sulfobacillus</taxon>
    </lineage>
</organism>
<dbReference type="PANTHER" id="PTHR14226">
    <property type="entry name" value="NEUROPATHY TARGET ESTERASE/SWISS CHEESE D.MELANOGASTER"/>
    <property type="match status" value="1"/>
</dbReference>
<feature type="domain" description="PNPLA" evidence="5">
    <location>
        <begin position="9"/>
        <end position="199"/>
    </location>
</feature>
<dbReference type="PROSITE" id="PS51635">
    <property type="entry name" value="PNPLA"/>
    <property type="match status" value="1"/>
</dbReference>
<sequence>MRGDPMFSLALSGGGILGAAHLGVIQVLEEKKVKPLAVAGTSAGGLVASLVASGVGSAAMIGWGKRVSGAPWDYFDLNIRGLVEEIWPDSGKPAAGLINPGKFLASLLDLAPQIGSIEEWIMPCAVIAVDIATMSPVVFSPVRDLHPPEPGWQIINRADLLWALGSTMAMPGLFDGVRRKSHMYVDGGIANTLPADWAYQLGPGPVLSVNVAPTSVQNGQNMGIADILSRSEAFVTQYLANVENRGYPVMTISPPTQGTPFFGFQDFDHLVETGRESALKLWPQIEPFISGQEKNG</sequence>
<evidence type="ECO:0000256" key="1">
    <source>
        <dbReference type="ARBA" id="ARBA00022801"/>
    </source>
</evidence>
<reference evidence="6 7" key="1">
    <citation type="journal article" date="2014" name="BMC Genomics">
        <title>Comparison of environmental and isolate Sulfobacillus genomes reveals diverse carbon, sulfur, nitrogen, and hydrogen metabolisms.</title>
        <authorList>
            <person name="Justice N.B."/>
            <person name="Norman A."/>
            <person name="Brown C.T."/>
            <person name="Singh A."/>
            <person name="Thomas B.C."/>
            <person name="Banfield J.F."/>
        </authorList>
    </citation>
    <scope>NUCLEOTIDE SEQUENCE [LARGE SCALE GENOMIC DNA]</scope>
    <source>
        <strain evidence="6">AMDSBA1</strain>
    </source>
</reference>
<evidence type="ECO:0000256" key="4">
    <source>
        <dbReference type="PROSITE-ProRule" id="PRU01161"/>
    </source>
</evidence>
<dbReference type="InterPro" id="IPR050301">
    <property type="entry name" value="NTE"/>
</dbReference>
<dbReference type="PANTHER" id="PTHR14226:SF29">
    <property type="entry name" value="NEUROPATHY TARGET ESTERASE SWS"/>
    <property type="match status" value="1"/>
</dbReference>
<name>A0A2T2X497_9FIRM</name>
<dbReference type="SUPFAM" id="SSF52151">
    <property type="entry name" value="FabD/lysophospholipase-like"/>
    <property type="match status" value="1"/>
</dbReference>
<feature type="short sequence motif" description="DGA/G" evidence="4">
    <location>
        <begin position="186"/>
        <end position="188"/>
    </location>
</feature>
<feature type="active site" description="Nucleophile" evidence="4">
    <location>
        <position position="42"/>
    </location>
</feature>
<proteinExistence type="predicted"/>
<dbReference type="Pfam" id="PF01734">
    <property type="entry name" value="Patatin"/>
    <property type="match status" value="1"/>
</dbReference>
<evidence type="ECO:0000256" key="2">
    <source>
        <dbReference type="ARBA" id="ARBA00022963"/>
    </source>
</evidence>
<keyword evidence="1 4" id="KW-0378">Hydrolase</keyword>
<evidence type="ECO:0000259" key="5">
    <source>
        <dbReference type="PROSITE" id="PS51635"/>
    </source>
</evidence>
<dbReference type="AlphaFoldDB" id="A0A2T2X497"/>
<keyword evidence="2 4" id="KW-0442">Lipid degradation</keyword>
<feature type="active site" description="Proton acceptor" evidence="4">
    <location>
        <position position="186"/>
    </location>
</feature>
<dbReference type="Gene3D" id="3.40.1090.10">
    <property type="entry name" value="Cytosolic phospholipase A2 catalytic domain"/>
    <property type="match status" value="2"/>
</dbReference>
<accession>A0A2T2X497</accession>
<dbReference type="InterPro" id="IPR016035">
    <property type="entry name" value="Acyl_Trfase/lysoPLipase"/>
</dbReference>
<dbReference type="InterPro" id="IPR002641">
    <property type="entry name" value="PNPLA_dom"/>
</dbReference>
<protein>
    <submittedName>
        <fullName evidence="6">Patatin</fullName>
    </submittedName>
</protein>
<feature type="short sequence motif" description="GXGXXG" evidence="4">
    <location>
        <begin position="13"/>
        <end position="18"/>
    </location>
</feature>